<sequence>MQGPHRFCSSAGYRLRRSARCGDDGGSATVWAAWSALALCTVFLALMSLCEVVAVRHRTAGAADLAALAAAARAPQGQRPACGAARRVAEAQGASVVRCVLGPGGAVDLTARISRGPYAPEIRSRAGPPGAVR</sequence>
<organism evidence="3 4">
    <name type="scientific">Streptomyces tardus</name>
    <dbReference type="NCBI Taxonomy" id="2780544"/>
    <lineage>
        <taxon>Bacteria</taxon>
        <taxon>Bacillati</taxon>
        <taxon>Actinomycetota</taxon>
        <taxon>Actinomycetes</taxon>
        <taxon>Kitasatosporales</taxon>
        <taxon>Streptomycetaceae</taxon>
        <taxon>Streptomyces</taxon>
    </lineage>
</organism>
<reference evidence="3" key="1">
    <citation type="submission" date="2021-06" db="EMBL/GenBank/DDBJ databases">
        <title>Sequencing of actinobacteria type strains.</title>
        <authorList>
            <person name="Nguyen G.-S."/>
            <person name="Wentzel A."/>
        </authorList>
    </citation>
    <scope>NUCLEOTIDE SEQUENCE</scope>
    <source>
        <strain evidence="3">P38-E01</strain>
    </source>
</reference>
<gene>
    <name evidence="3" type="ORF">JGS22_006320</name>
</gene>
<evidence type="ECO:0000256" key="1">
    <source>
        <dbReference type="SAM" id="Phobius"/>
    </source>
</evidence>
<keyword evidence="1" id="KW-0812">Transmembrane</keyword>
<protein>
    <submittedName>
        <fullName evidence="3">Flp pilus-assembly TadE/G-like family protein</fullName>
    </submittedName>
</protein>
<evidence type="ECO:0000313" key="4">
    <source>
        <dbReference type="Proteomes" id="UP000694501"/>
    </source>
</evidence>
<feature type="domain" description="Putative Flp pilus-assembly TadG-like N-terminal" evidence="2">
    <location>
        <begin position="26"/>
        <end position="72"/>
    </location>
</feature>
<dbReference type="InterPro" id="IPR028087">
    <property type="entry name" value="Tad_N"/>
</dbReference>
<proteinExistence type="predicted"/>
<feature type="transmembrane region" description="Helical" evidence="1">
    <location>
        <begin position="31"/>
        <end position="50"/>
    </location>
</feature>
<dbReference type="EMBL" id="JAELVF020000001">
    <property type="protein sequence ID" value="MBU7597259.1"/>
    <property type="molecule type" value="Genomic_DNA"/>
</dbReference>
<dbReference type="Pfam" id="PF13400">
    <property type="entry name" value="Tad"/>
    <property type="match status" value="1"/>
</dbReference>
<evidence type="ECO:0000259" key="2">
    <source>
        <dbReference type="Pfam" id="PF13400"/>
    </source>
</evidence>
<keyword evidence="1" id="KW-0472">Membrane</keyword>
<keyword evidence="1" id="KW-1133">Transmembrane helix</keyword>
<dbReference type="InterPro" id="IPR021202">
    <property type="entry name" value="Rv3654c-like"/>
</dbReference>
<accession>A0A949N3V3</accession>
<dbReference type="NCBIfam" id="TIGR03816">
    <property type="entry name" value="tadE_like_DECH"/>
    <property type="match status" value="1"/>
</dbReference>
<name>A0A949N3V3_9ACTN</name>
<dbReference type="AlphaFoldDB" id="A0A949N3V3"/>
<keyword evidence="4" id="KW-1185">Reference proteome</keyword>
<evidence type="ECO:0000313" key="3">
    <source>
        <dbReference type="EMBL" id="MBU7597259.1"/>
    </source>
</evidence>
<dbReference type="Proteomes" id="UP000694501">
    <property type="component" value="Unassembled WGS sequence"/>
</dbReference>
<comment type="caution">
    <text evidence="3">The sequence shown here is derived from an EMBL/GenBank/DDBJ whole genome shotgun (WGS) entry which is preliminary data.</text>
</comment>